<dbReference type="PANTHER" id="PTHR46825:SF9">
    <property type="entry name" value="BETA-LACTAMASE-RELATED DOMAIN-CONTAINING PROTEIN"/>
    <property type="match status" value="1"/>
</dbReference>
<dbReference type="InterPro" id="IPR012338">
    <property type="entry name" value="Beta-lactam/transpept-like"/>
</dbReference>
<evidence type="ECO:0000259" key="1">
    <source>
        <dbReference type="Pfam" id="PF00144"/>
    </source>
</evidence>
<evidence type="ECO:0000313" key="2">
    <source>
        <dbReference type="EMBL" id="MPL93143.1"/>
    </source>
</evidence>
<comment type="caution">
    <text evidence="2">The sequence shown here is derived from an EMBL/GenBank/DDBJ whole genome shotgun (WGS) entry which is preliminary data.</text>
</comment>
<dbReference type="SUPFAM" id="SSF56601">
    <property type="entry name" value="beta-lactamase/transpeptidase-like"/>
    <property type="match status" value="1"/>
</dbReference>
<dbReference type="EMBL" id="VSSQ01000382">
    <property type="protein sequence ID" value="MPL93143.1"/>
    <property type="molecule type" value="Genomic_DNA"/>
</dbReference>
<proteinExistence type="predicted"/>
<dbReference type="InterPro" id="IPR050491">
    <property type="entry name" value="AmpC-like"/>
</dbReference>
<dbReference type="Pfam" id="PF00144">
    <property type="entry name" value="Beta-lactamase"/>
    <property type="match status" value="1"/>
</dbReference>
<dbReference type="PANTHER" id="PTHR46825">
    <property type="entry name" value="D-ALANYL-D-ALANINE-CARBOXYPEPTIDASE/ENDOPEPTIDASE AMPH"/>
    <property type="match status" value="1"/>
</dbReference>
<organism evidence="2">
    <name type="scientific">bioreactor metagenome</name>
    <dbReference type="NCBI Taxonomy" id="1076179"/>
    <lineage>
        <taxon>unclassified sequences</taxon>
        <taxon>metagenomes</taxon>
        <taxon>ecological metagenomes</taxon>
    </lineage>
</organism>
<sequence length="431" mass="46130">MFGGGHSKMDKKYRRLPLVLLATCTMIAFMLTVRLSSSSAGTDTPLSANVIKDFSGRFSDCLAAAPSLSLAKHDADKNSTQNMINYIAKSYGAVGVQVAVIQNGTVTDSYAYGSATKGVQDMTVSTKIRVASISKVVLGMAVMSLQEDGVIDIDKDISNYWGAAIKNPYYKDTPVTIRSILSHTSSIASYGDGVSTSGSSIKNKLTSSSCFSRLVPGSISSWEYNNYAFAVLGVTLENAANETVNSIMDQKFFDLLDIDASFGSGNVDASKLATLYYHDGSVAKSIADQKASAGSTYPGQTGTCYCGGLTISSYDLAKLVAILANDGIYDNLQMLSRQSVGLMETISDQKAPDKPFYQGLPLRYQTQIYGQASLYYHTGSSYGAYNCVSYNPDTKNGVVVLSTGAGGAKDRFGIYNICGDISQYIYNTLRQ</sequence>
<dbReference type="InterPro" id="IPR001466">
    <property type="entry name" value="Beta-lactam-related"/>
</dbReference>
<name>A0A644VRU9_9ZZZZ</name>
<feature type="domain" description="Beta-lactamase-related" evidence="1">
    <location>
        <begin position="87"/>
        <end position="411"/>
    </location>
</feature>
<dbReference type="Gene3D" id="3.40.710.10">
    <property type="entry name" value="DD-peptidase/beta-lactamase superfamily"/>
    <property type="match status" value="1"/>
</dbReference>
<accession>A0A644VRU9</accession>
<protein>
    <recommendedName>
        <fullName evidence="1">Beta-lactamase-related domain-containing protein</fullName>
    </recommendedName>
</protein>
<gene>
    <name evidence="2" type="ORF">SDC9_39269</name>
</gene>
<dbReference type="AlphaFoldDB" id="A0A644VRU9"/>
<reference evidence="2" key="1">
    <citation type="submission" date="2019-08" db="EMBL/GenBank/DDBJ databases">
        <authorList>
            <person name="Kucharzyk K."/>
            <person name="Murdoch R.W."/>
            <person name="Higgins S."/>
            <person name="Loffler F."/>
        </authorList>
    </citation>
    <scope>NUCLEOTIDE SEQUENCE</scope>
</reference>